<organism evidence="2 3">
    <name type="scientific">Rickenella mellea</name>
    <dbReference type="NCBI Taxonomy" id="50990"/>
    <lineage>
        <taxon>Eukaryota</taxon>
        <taxon>Fungi</taxon>
        <taxon>Dikarya</taxon>
        <taxon>Basidiomycota</taxon>
        <taxon>Agaricomycotina</taxon>
        <taxon>Agaricomycetes</taxon>
        <taxon>Hymenochaetales</taxon>
        <taxon>Rickenellaceae</taxon>
        <taxon>Rickenella</taxon>
    </lineage>
</organism>
<gene>
    <name evidence="2" type="ORF">BD410DRAFT_899111</name>
</gene>
<dbReference type="Gene3D" id="2.80.10.50">
    <property type="match status" value="1"/>
</dbReference>
<dbReference type="Proteomes" id="UP000294933">
    <property type="component" value="Unassembled WGS sequence"/>
</dbReference>
<dbReference type="VEuPathDB" id="FungiDB:BD410DRAFT_899111"/>
<evidence type="ECO:0008006" key="4">
    <source>
        <dbReference type="Google" id="ProtNLM"/>
    </source>
</evidence>
<dbReference type="InterPro" id="IPR035992">
    <property type="entry name" value="Ricin_B-like_lectins"/>
</dbReference>
<protein>
    <recommendedName>
        <fullName evidence="4">Ricin B lectin domain-containing protein</fullName>
    </recommendedName>
</protein>
<feature type="coiled-coil region" evidence="1">
    <location>
        <begin position="202"/>
        <end position="229"/>
    </location>
</feature>
<proteinExistence type="predicted"/>
<dbReference type="SUPFAM" id="SSF50370">
    <property type="entry name" value="Ricin B-like lectins"/>
    <property type="match status" value="1"/>
</dbReference>
<evidence type="ECO:0000313" key="3">
    <source>
        <dbReference type="Proteomes" id="UP000294933"/>
    </source>
</evidence>
<keyword evidence="3" id="KW-1185">Reference proteome</keyword>
<dbReference type="EMBL" id="ML170183">
    <property type="protein sequence ID" value="TDL21063.1"/>
    <property type="molecule type" value="Genomic_DNA"/>
</dbReference>
<reference evidence="2 3" key="1">
    <citation type="submission" date="2018-06" db="EMBL/GenBank/DDBJ databases">
        <title>A transcriptomic atlas of mushroom development highlights an independent origin of complex multicellularity.</title>
        <authorList>
            <consortium name="DOE Joint Genome Institute"/>
            <person name="Krizsan K."/>
            <person name="Almasi E."/>
            <person name="Merenyi Z."/>
            <person name="Sahu N."/>
            <person name="Viragh M."/>
            <person name="Koszo T."/>
            <person name="Mondo S."/>
            <person name="Kiss B."/>
            <person name="Balint B."/>
            <person name="Kues U."/>
            <person name="Barry K."/>
            <person name="Hegedus J.C."/>
            <person name="Henrissat B."/>
            <person name="Johnson J."/>
            <person name="Lipzen A."/>
            <person name="Ohm R."/>
            <person name="Nagy I."/>
            <person name="Pangilinan J."/>
            <person name="Yan J."/>
            <person name="Xiong Y."/>
            <person name="Grigoriev I.V."/>
            <person name="Hibbett D.S."/>
            <person name="Nagy L.G."/>
        </authorList>
    </citation>
    <scope>NUCLEOTIDE SEQUENCE [LARGE SCALE GENOMIC DNA]</scope>
    <source>
        <strain evidence="2 3">SZMC22713</strain>
    </source>
</reference>
<name>A0A4Y7Q079_9AGAM</name>
<keyword evidence="1" id="KW-0175">Coiled coil</keyword>
<dbReference type="AlphaFoldDB" id="A0A4Y7Q079"/>
<accession>A0A4Y7Q079</accession>
<dbReference type="OrthoDB" id="3266227at2759"/>
<evidence type="ECO:0000313" key="2">
    <source>
        <dbReference type="EMBL" id="TDL21063.1"/>
    </source>
</evidence>
<evidence type="ECO:0000256" key="1">
    <source>
        <dbReference type="SAM" id="Coils"/>
    </source>
</evidence>
<sequence>MFIDPGAYTIQNVTHGNYAVQRNGSVVGYANYTEGSMGDDGIDLVTVWSISRLDNSKYTIRNIATNDYAASVKFPTIEENLITTRNLHQWAIKETAVKGRYVICTTGAHIDLFWGLPDGELDTPVSLRDRPNTPSNQWEVTKVDLWEVVGALRVQLIGYQNEDKSLRENNQKLLGEHLKLLDEHTRLQDEHAKLQVGAERLNADVVNDARQERERLVQAEAELKASYETASRRERARHLQAEAALKESYEKLLADSVPKSSQRRCIFM</sequence>